<dbReference type="GO" id="GO:0009231">
    <property type="term" value="P:riboflavin biosynthetic process"/>
    <property type="evidence" value="ECO:0007669"/>
    <property type="project" value="InterPro"/>
</dbReference>
<organism evidence="2">
    <name type="scientific">Microbacterium sp. LWS13-1.2</name>
    <dbReference type="NCBI Taxonomy" id="3135264"/>
    <lineage>
        <taxon>Bacteria</taxon>
        <taxon>Bacillati</taxon>
        <taxon>Actinomycetota</taxon>
        <taxon>Actinomycetes</taxon>
        <taxon>Micrococcales</taxon>
        <taxon>Microbacteriaceae</taxon>
        <taxon>Microbacterium</taxon>
    </lineage>
</organism>
<accession>A0AAU6SFW4</accession>
<gene>
    <name evidence="2" type="ORF">MRBLWS13_003500</name>
</gene>
<evidence type="ECO:0000259" key="1">
    <source>
        <dbReference type="Pfam" id="PF01872"/>
    </source>
</evidence>
<feature type="domain" description="Bacterial bifunctional deaminase-reductase C-terminal" evidence="1">
    <location>
        <begin position="3"/>
        <end position="176"/>
    </location>
</feature>
<proteinExistence type="predicted"/>
<dbReference type="EMBL" id="CP151632">
    <property type="protein sequence ID" value="WZO35790.1"/>
    <property type="molecule type" value="Genomic_DNA"/>
</dbReference>
<dbReference type="GO" id="GO:0008703">
    <property type="term" value="F:5-amino-6-(5-phosphoribosylamino)uracil reductase activity"/>
    <property type="evidence" value="ECO:0007669"/>
    <property type="project" value="InterPro"/>
</dbReference>
<dbReference type="AlphaFoldDB" id="A0AAU6SFW4"/>
<protein>
    <submittedName>
        <fullName evidence="2">Dihydrofolate reductase family protein</fullName>
    </submittedName>
</protein>
<reference evidence="2" key="1">
    <citation type="submission" date="2024-04" db="EMBL/GenBank/DDBJ databases">
        <authorList>
            <person name="Roder T."/>
            <person name="Oberhansli S."/>
            <person name="Kreuzer M."/>
        </authorList>
    </citation>
    <scope>NUCLEOTIDE SEQUENCE</scope>
    <source>
        <strain evidence="2">LWS13-1.2</strain>
    </source>
</reference>
<dbReference type="RefSeq" id="WP_349426608.1">
    <property type="nucleotide sequence ID" value="NZ_CP151632.1"/>
</dbReference>
<dbReference type="Gene3D" id="3.40.430.10">
    <property type="entry name" value="Dihydrofolate Reductase, subunit A"/>
    <property type="match status" value="1"/>
</dbReference>
<evidence type="ECO:0000313" key="2">
    <source>
        <dbReference type="EMBL" id="WZO35790.1"/>
    </source>
</evidence>
<sequence>MGKVVCSASMSLDGFVAHEDNDPGRLFDWYEAGDVEVVTASEPSAFHLTPTSADYWREWVGQIGCLVVGRLLFNITDGWKGEHPLGVPFVVLTHAAPTDWAHAHTGNAHFVTDGIEAAIARAQEIAGDRTVALAAGTIAGQALGAGLVDEVAVDLVPVVLGSGHRYFADVDPAAVRLGDPTTIIPSTRVTHLVFPVEKSPAAG</sequence>
<name>A0AAU6SFW4_9MICO</name>
<dbReference type="InterPro" id="IPR024072">
    <property type="entry name" value="DHFR-like_dom_sf"/>
</dbReference>
<dbReference type="Pfam" id="PF01872">
    <property type="entry name" value="RibD_C"/>
    <property type="match status" value="1"/>
</dbReference>
<dbReference type="InterPro" id="IPR002734">
    <property type="entry name" value="RibDG_C"/>
</dbReference>
<dbReference type="SUPFAM" id="SSF53597">
    <property type="entry name" value="Dihydrofolate reductase-like"/>
    <property type="match status" value="1"/>
</dbReference>